<dbReference type="EMBL" id="KZ819327">
    <property type="protein sequence ID" value="PWN20645.1"/>
    <property type="molecule type" value="Genomic_DNA"/>
</dbReference>
<feature type="binding site" description="proximal binding residue" evidence="4">
    <location>
        <position position="596"/>
    </location>
    <ligand>
        <name>heme b</name>
        <dbReference type="ChEBI" id="CHEBI:60344"/>
    </ligand>
    <ligandPart>
        <name>Fe</name>
        <dbReference type="ChEBI" id="CHEBI:18248"/>
    </ligandPart>
</feature>
<feature type="compositionally biased region" description="Basic and acidic residues" evidence="5">
    <location>
        <begin position="647"/>
        <end position="667"/>
    </location>
</feature>
<dbReference type="PANTHER" id="PTHR28657:SF5">
    <property type="entry name" value="INDOLEAMINE 2,3-DIOXYGENASE"/>
    <property type="match status" value="1"/>
</dbReference>
<comment type="similarity">
    <text evidence="1">Belongs to the indoleamine 2,3-dioxygenase family.</text>
</comment>
<keyword evidence="2 4" id="KW-0479">Metal-binding</keyword>
<dbReference type="OrthoDB" id="540174at2759"/>
<feature type="region of interest" description="Disordered" evidence="5">
    <location>
        <begin position="697"/>
        <end position="725"/>
    </location>
</feature>
<dbReference type="GO" id="GO:0046872">
    <property type="term" value="F:metal ion binding"/>
    <property type="evidence" value="ECO:0007669"/>
    <property type="project" value="UniProtKB-KW"/>
</dbReference>
<dbReference type="GO" id="GO:0034354">
    <property type="term" value="P:'de novo' NAD+ biosynthetic process from L-tryptophan"/>
    <property type="evidence" value="ECO:0007669"/>
    <property type="project" value="TreeGrafter"/>
</dbReference>
<dbReference type="InterPro" id="IPR000898">
    <property type="entry name" value="Indolamine_dOase"/>
</dbReference>
<dbReference type="AlphaFoldDB" id="A0A316UCB0"/>
<reference evidence="6 7" key="1">
    <citation type="journal article" date="2018" name="Mol. Biol. Evol.">
        <title>Broad Genomic Sampling Reveals a Smut Pathogenic Ancestry of the Fungal Clade Ustilaginomycotina.</title>
        <authorList>
            <person name="Kijpornyongpan T."/>
            <person name="Mondo S.J."/>
            <person name="Barry K."/>
            <person name="Sandor L."/>
            <person name="Lee J."/>
            <person name="Lipzen A."/>
            <person name="Pangilinan J."/>
            <person name="LaButti K."/>
            <person name="Hainaut M."/>
            <person name="Henrissat B."/>
            <person name="Grigoriev I.V."/>
            <person name="Spatafora J.W."/>
            <person name="Aime M.C."/>
        </authorList>
    </citation>
    <scope>NUCLEOTIDE SEQUENCE [LARGE SCALE GENOMIC DNA]</scope>
    <source>
        <strain evidence="6 7">MCA 4718</strain>
    </source>
</reference>
<evidence type="ECO:0000313" key="6">
    <source>
        <dbReference type="EMBL" id="PWN20645.1"/>
    </source>
</evidence>
<feature type="compositionally biased region" description="Low complexity" evidence="5">
    <location>
        <begin position="1"/>
        <end position="20"/>
    </location>
</feature>
<dbReference type="Gene3D" id="1.20.58.480">
    <property type="match status" value="1"/>
</dbReference>
<dbReference type="PANTHER" id="PTHR28657">
    <property type="entry name" value="INDOLEAMINE 2,3-DIOXYGENASE"/>
    <property type="match status" value="1"/>
</dbReference>
<dbReference type="GeneID" id="37014236"/>
<protein>
    <recommendedName>
        <fullName evidence="8">Indoleamine 2,3-dioxygenase</fullName>
    </recommendedName>
</protein>
<keyword evidence="3 4" id="KW-0408">Iron</keyword>
<organism evidence="6 7">
    <name type="scientific">Pseudomicrostroma glucosiphilum</name>
    <dbReference type="NCBI Taxonomy" id="1684307"/>
    <lineage>
        <taxon>Eukaryota</taxon>
        <taxon>Fungi</taxon>
        <taxon>Dikarya</taxon>
        <taxon>Basidiomycota</taxon>
        <taxon>Ustilaginomycotina</taxon>
        <taxon>Exobasidiomycetes</taxon>
        <taxon>Microstromatales</taxon>
        <taxon>Microstromatales incertae sedis</taxon>
        <taxon>Pseudomicrostroma</taxon>
    </lineage>
</organism>
<dbReference type="GO" id="GO:0019441">
    <property type="term" value="P:L-tryptophan catabolic process to kynurenine"/>
    <property type="evidence" value="ECO:0007669"/>
    <property type="project" value="InterPro"/>
</dbReference>
<evidence type="ECO:0000256" key="5">
    <source>
        <dbReference type="SAM" id="MobiDB-lite"/>
    </source>
</evidence>
<evidence type="ECO:0000256" key="1">
    <source>
        <dbReference type="ARBA" id="ARBA00007119"/>
    </source>
</evidence>
<gene>
    <name evidence="6" type="ORF">BCV69DRAFT_282864</name>
</gene>
<dbReference type="InterPro" id="IPR037217">
    <property type="entry name" value="Trp/Indoleamine_2_3_dOase-like"/>
</dbReference>
<keyword evidence="7" id="KW-1185">Reference proteome</keyword>
<dbReference type="RefSeq" id="XP_025347805.1">
    <property type="nucleotide sequence ID" value="XM_025492502.1"/>
</dbReference>
<feature type="region of interest" description="Disordered" evidence="5">
    <location>
        <begin position="630"/>
        <end position="670"/>
    </location>
</feature>
<evidence type="ECO:0000256" key="3">
    <source>
        <dbReference type="ARBA" id="ARBA00023004"/>
    </source>
</evidence>
<accession>A0A316UCB0</accession>
<proteinExistence type="inferred from homology"/>
<evidence type="ECO:0000256" key="4">
    <source>
        <dbReference type="PIRSR" id="PIRSR600898-1"/>
    </source>
</evidence>
<evidence type="ECO:0000256" key="2">
    <source>
        <dbReference type="ARBA" id="ARBA00022723"/>
    </source>
</evidence>
<feature type="region of interest" description="Disordered" evidence="5">
    <location>
        <begin position="1"/>
        <end position="36"/>
    </location>
</feature>
<keyword evidence="4" id="KW-0349">Heme</keyword>
<dbReference type="STRING" id="1684307.A0A316UCB0"/>
<dbReference type="Pfam" id="PF01231">
    <property type="entry name" value="IDO"/>
    <property type="match status" value="2"/>
</dbReference>
<dbReference type="Proteomes" id="UP000245942">
    <property type="component" value="Unassembled WGS sequence"/>
</dbReference>
<name>A0A316UCB0_9BASI</name>
<dbReference type="GO" id="GO:0005737">
    <property type="term" value="C:cytoplasm"/>
    <property type="evidence" value="ECO:0007669"/>
    <property type="project" value="TreeGrafter"/>
</dbReference>
<evidence type="ECO:0000313" key="7">
    <source>
        <dbReference type="Proteomes" id="UP000245942"/>
    </source>
</evidence>
<evidence type="ECO:0008006" key="8">
    <source>
        <dbReference type="Google" id="ProtNLM"/>
    </source>
</evidence>
<sequence length="725" mass="79658">MASPSSSPSSAGKQKAASPARQPIFPRWPESNEESEYWEVPPDHFLAQQDKATSRLYPASSSFLDYAYLDEQEAQAGPSRQASASDGSASPLPLAELARFMEASAGAPTAAPPIPVGMPDTTTLAGADFDIDVRSGFLPPEAPLDRLPAELPEAQWEHMLQQARIVGLKINGGGVAVDDAERARCRRWRRAMRELSPVTPSHKLRTDIRYARRGHVVLTFLAHFYIHSQPQATLLAEKGAHGSKTSSTNRWLTSLWAGKRNGMSNEQMAQDAQDARDELEGKYAARLPASISVPLLLLSSQLDLPPVLTYADTVLWNWRFKDASKGLVASNLEIVETFSGAPSEDHFFLTSLLIELRGVSALDIMRVCLDECFLGDSVAKRRVANYLDILVEVIGDLEQILRDVRTDCEPPTFYWAIRPWFRGGDSSPHRVKGWIYPANEWEDSLPSESLTPRLFTGPSAGQSSLIHALDVFFDVDHAGTKARVNRPPRRAVNRDGQVNADATDLPEDATFMQRMQLYMPGQHRRFLTHLQSLRADVATAPPVPVELSEGDIPTGPAEETPLRHLAATTLASSPTHALPKKYDAALGALRSLRDEHMRIATLYIVSQARSKPPPEYAALNAEFVGGTLEPKQQQQLKRRAEDEAEEEQAKAKAKKEAEAMEVEEKGAKGTGGTNLVQFLKACRINTVETLLGQVQAQAAALDEKVGEEAADADSPGSPHKRRRSQ</sequence>
<dbReference type="GO" id="GO:0033754">
    <property type="term" value="F:indoleamine 2,3-dioxygenase activity"/>
    <property type="evidence" value="ECO:0007669"/>
    <property type="project" value="TreeGrafter"/>
</dbReference>
<dbReference type="GO" id="GO:0020037">
    <property type="term" value="F:heme binding"/>
    <property type="evidence" value="ECO:0007669"/>
    <property type="project" value="InterPro"/>
</dbReference>
<dbReference type="SUPFAM" id="SSF140959">
    <property type="entry name" value="Indolic compounds 2,3-dioxygenase-like"/>
    <property type="match status" value="1"/>
</dbReference>